<comment type="caution">
    <text evidence="2">The sequence shown here is derived from an EMBL/GenBank/DDBJ whole genome shotgun (WGS) entry which is preliminary data.</text>
</comment>
<protein>
    <submittedName>
        <fullName evidence="2">Uncharacterized protein</fullName>
    </submittedName>
</protein>
<reference evidence="2" key="1">
    <citation type="submission" date="2020-09" db="EMBL/GenBank/DDBJ databases">
        <title>Genome-Enabled Discovery of Anthraquinone Biosynthesis in Senna tora.</title>
        <authorList>
            <person name="Kang S.-H."/>
            <person name="Pandey R.P."/>
            <person name="Lee C.-M."/>
            <person name="Sim J.-S."/>
            <person name="Jeong J.-T."/>
            <person name="Choi B.-S."/>
            <person name="Jung M."/>
            <person name="Ginzburg D."/>
            <person name="Zhao K."/>
            <person name="Won S.Y."/>
            <person name="Oh T.-J."/>
            <person name="Yu Y."/>
            <person name="Kim N.-H."/>
            <person name="Lee O.R."/>
            <person name="Lee T.-H."/>
            <person name="Bashyal P."/>
            <person name="Kim T.-S."/>
            <person name="Lee W.-H."/>
            <person name="Kawkins C."/>
            <person name="Kim C.-K."/>
            <person name="Kim J.S."/>
            <person name="Ahn B.O."/>
            <person name="Rhee S.Y."/>
            <person name="Sohng J.K."/>
        </authorList>
    </citation>
    <scope>NUCLEOTIDE SEQUENCE</scope>
    <source>
        <tissue evidence="2">Leaf</tissue>
    </source>
</reference>
<feature type="compositionally biased region" description="Basic and acidic residues" evidence="1">
    <location>
        <begin position="30"/>
        <end position="44"/>
    </location>
</feature>
<evidence type="ECO:0000256" key="1">
    <source>
        <dbReference type="SAM" id="MobiDB-lite"/>
    </source>
</evidence>
<organism evidence="2 3">
    <name type="scientific">Senna tora</name>
    <dbReference type="NCBI Taxonomy" id="362788"/>
    <lineage>
        <taxon>Eukaryota</taxon>
        <taxon>Viridiplantae</taxon>
        <taxon>Streptophyta</taxon>
        <taxon>Embryophyta</taxon>
        <taxon>Tracheophyta</taxon>
        <taxon>Spermatophyta</taxon>
        <taxon>Magnoliopsida</taxon>
        <taxon>eudicotyledons</taxon>
        <taxon>Gunneridae</taxon>
        <taxon>Pentapetalae</taxon>
        <taxon>rosids</taxon>
        <taxon>fabids</taxon>
        <taxon>Fabales</taxon>
        <taxon>Fabaceae</taxon>
        <taxon>Caesalpinioideae</taxon>
        <taxon>Cassia clade</taxon>
        <taxon>Senna</taxon>
    </lineage>
</organism>
<sequence>MGKKSKKERRKRGCMGEAETKKQRNKRRTREGDGSRGAVEDDSRLQPCHPEAMLVELYSSTFE</sequence>
<accession>A0A834T8P3</accession>
<gene>
    <name evidence="2" type="ORF">G2W53_030106</name>
</gene>
<name>A0A834T8P3_9FABA</name>
<evidence type="ECO:0000313" key="2">
    <source>
        <dbReference type="EMBL" id="KAF7816137.1"/>
    </source>
</evidence>
<keyword evidence="3" id="KW-1185">Reference proteome</keyword>
<proteinExistence type="predicted"/>
<dbReference type="EMBL" id="JAAIUW010000009">
    <property type="protein sequence ID" value="KAF7816137.1"/>
    <property type="molecule type" value="Genomic_DNA"/>
</dbReference>
<feature type="compositionally biased region" description="Basic residues" evidence="1">
    <location>
        <begin position="1"/>
        <end position="13"/>
    </location>
</feature>
<feature type="region of interest" description="Disordered" evidence="1">
    <location>
        <begin position="1"/>
        <end position="51"/>
    </location>
</feature>
<dbReference type="Proteomes" id="UP000634136">
    <property type="component" value="Unassembled WGS sequence"/>
</dbReference>
<dbReference type="AlphaFoldDB" id="A0A834T8P3"/>
<evidence type="ECO:0000313" key="3">
    <source>
        <dbReference type="Proteomes" id="UP000634136"/>
    </source>
</evidence>